<feature type="region of interest" description="Disordered" evidence="1">
    <location>
        <begin position="120"/>
        <end position="269"/>
    </location>
</feature>
<evidence type="ECO:0000313" key="3">
    <source>
        <dbReference type="Proteomes" id="UP001181693"/>
    </source>
</evidence>
<sequence>MPIVQGSALWNLQRVFNHPRSSKETETKDAKSVPSSSSSFWKSTNASSLFLKFSSTPCHSPKRSASAPQGLPQKSTPNPCTSSSPAEVMSTNESSITKSTSAPHTLISKPNFLQILVDSKNKASESPSDSKFSSPQNLSSPSESPFLIIHSLDSSSPNISPAKPDSQNPQEPYPGPSDLPDNLSLKPLPSKLSAPKPTSKEACDEQLSASNPTPGLQNPPPCSPSPRHASCSSTHSSPAQSPLKSHPLHSSRRASTQGEQLPVTPSPPWSELMEARRRLMAVECRRRALCALEMRVQQVHYVFLQAEMRVARQKEGLAKLVEAAGRAEVQTAVHGQRIRKALRRHKPRLLACALCVPWPSKTERRSVQHPRHSRCAVFQGRIQVLRGCVGSDELTTRE</sequence>
<feature type="region of interest" description="Disordered" evidence="1">
    <location>
        <begin position="15"/>
        <end position="42"/>
    </location>
</feature>
<name>A0AAV3B0C9_PYXAD</name>
<evidence type="ECO:0000256" key="1">
    <source>
        <dbReference type="SAM" id="MobiDB-lite"/>
    </source>
</evidence>
<organism evidence="2 3">
    <name type="scientific">Pyxicephalus adspersus</name>
    <name type="common">African bullfrog</name>
    <dbReference type="NCBI Taxonomy" id="30357"/>
    <lineage>
        <taxon>Eukaryota</taxon>
        <taxon>Metazoa</taxon>
        <taxon>Chordata</taxon>
        <taxon>Craniata</taxon>
        <taxon>Vertebrata</taxon>
        <taxon>Euteleostomi</taxon>
        <taxon>Amphibia</taxon>
        <taxon>Batrachia</taxon>
        <taxon>Anura</taxon>
        <taxon>Neobatrachia</taxon>
        <taxon>Ranoidea</taxon>
        <taxon>Pyxicephalidae</taxon>
        <taxon>Pyxicephalinae</taxon>
        <taxon>Pyxicephalus</taxon>
    </lineage>
</organism>
<protein>
    <submittedName>
        <fullName evidence="2">Uncharacterized protein</fullName>
    </submittedName>
</protein>
<dbReference type="Proteomes" id="UP001181693">
    <property type="component" value="Unassembled WGS sequence"/>
</dbReference>
<feature type="compositionally biased region" description="Low complexity" evidence="1">
    <location>
        <begin position="124"/>
        <end position="145"/>
    </location>
</feature>
<feature type="compositionally biased region" description="Low complexity" evidence="1">
    <location>
        <begin position="32"/>
        <end position="42"/>
    </location>
</feature>
<dbReference type="EMBL" id="DYDO01000001">
    <property type="protein sequence ID" value="DBA33745.1"/>
    <property type="molecule type" value="Genomic_DNA"/>
</dbReference>
<keyword evidence="3" id="KW-1185">Reference proteome</keyword>
<feature type="compositionally biased region" description="Basic and acidic residues" evidence="1">
    <location>
        <begin position="21"/>
        <end position="31"/>
    </location>
</feature>
<proteinExistence type="predicted"/>
<evidence type="ECO:0000313" key="2">
    <source>
        <dbReference type="EMBL" id="DBA33745.1"/>
    </source>
</evidence>
<gene>
    <name evidence="2" type="ORF">GDO54_001384</name>
</gene>
<accession>A0AAV3B0C9</accession>
<dbReference type="AlphaFoldDB" id="A0AAV3B0C9"/>
<feature type="compositionally biased region" description="Polar residues" evidence="1">
    <location>
        <begin position="207"/>
        <end position="216"/>
    </location>
</feature>
<feature type="compositionally biased region" description="Low complexity" evidence="1">
    <location>
        <begin position="178"/>
        <end position="197"/>
    </location>
</feature>
<feature type="region of interest" description="Disordered" evidence="1">
    <location>
        <begin position="57"/>
        <end position="104"/>
    </location>
</feature>
<feature type="compositionally biased region" description="Polar residues" evidence="1">
    <location>
        <begin position="230"/>
        <end position="243"/>
    </location>
</feature>
<feature type="compositionally biased region" description="Polar residues" evidence="1">
    <location>
        <begin position="72"/>
        <end position="103"/>
    </location>
</feature>
<reference evidence="2" key="1">
    <citation type="thesis" date="2020" institute="ProQuest LLC" country="789 East Eisenhower Parkway, Ann Arbor, MI, USA">
        <title>Comparative Genomics and Chromosome Evolution.</title>
        <authorList>
            <person name="Mudd A.B."/>
        </authorList>
    </citation>
    <scope>NUCLEOTIDE SEQUENCE</scope>
    <source>
        <strain evidence="2">1538</strain>
        <tissue evidence="2">Blood</tissue>
    </source>
</reference>
<feature type="compositionally biased region" description="Polar residues" evidence="1">
    <location>
        <begin position="152"/>
        <end position="170"/>
    </location>
</feature>
<comment type="caution">
    <text evidence="2">The sequence shown here is derived from an EMBL/GenBank/DDBJ whole genome shotgun (WGS) entry which is preliminary data.</text>
</comment>